<dbReference type="CDD" id="cd11717">
    <property type="entry name" value="THUMP_THUMPD1_like"/>
    <property type="match status" value="1"/>
</dbReference>
<evidence type="ECO:0000259" key="3">
    <source>
        <dbReference type="PROSITE" id="PS51165"/>
    </source>
</evidence>
<dbReference type="EMBL" id="JADXDR010000036">
    <property type="protein sequence ID" value="KAI7843797.1"/>
    <property type="molecule type" value="Genomic_DNA"/>
</dbReference>
<evidence type="ECO:0000256" key="1">
    <source>
        <dbReference type="PROSITE-ProRule" id="PRU00529"/>
    </source>
</evidence>
<keyword evidence="5" id="KW-1185">Reference proteome</keyword>
<organism evidence="4 5">
    <name type="scientific">Chlorella ohadii</name>
    <dbReference type="NCBI Taxonomy" id="2649997"/>
    <lineage>
        <taxon>Eukaryota</taxon>
        <taxon>Viridiplantae</taxon>
        <taxon>Chlorophyta</taxon>
        <taxon>core chlorophytes</taxon>
        <taxon>Trebouxiophyceae</taxon>
        <taxon>Chlorellales</taxon>
        <taxon>Chlorellaceae</taxon>
        <taxon>Chlorella clade</taxon>
        <taxon>Chlorella</taxon>
    </lineage>
</organism>
<proteinExistence type="predicted"/>
<gene>
    <name evidence="4" type="ORF">COHA_002695</name>
</gene>
<dbReference type="GO" id="GO:0003723">
    <property type="term" value="F:RNA binding"/>
    <property type="evidence" value="ECO:0007669"/>
    <property type="project" value="UniProtKB-UniRule"/>
</dbReference>
<evidence type="ECO:0000256" key="2">
    <source>
        <dbReference type="SAM" id="MobiDB-lite"/>
    </source>
</evidence>
<feature type="compositionally biased region" description="Low complexity" evidence="2">
    <location>
        <begin position="284"/>
        <end position="317"/>
    </location>
</feature>
<dbReference type="Proteomes" id="UP001205105">
    <property type="component" value="Unassembled WGS sequence"/>
</dbReference>
<dbReference type="PROSITE" id="PS51165">
    <property type="entry name" value="THUMP"/>
    <property type="match status" value="1"/>
</dbReference>
<feature type="region of interest" description="Disordered" evidence="2">
    <location>
        <begin position="1"/>
        <end position="40"/>
    </location>
</feature>
<sequence length="323" mass="34477">MSGKRKGEGGRGGDGSRSKRKYVNRPAPSGSRPGMTVGSRGILAYEELGGTWKTRAGGAPAEAADDGGDAGGAPPTDIAAALASEVAELKEPAKQPFRWELVGVNSVVFLEARDKEGPSPTALVQHVCQQAAQTKVNRTKWCNRFYPVEQTCYASMDKIEELAAAVAAQHFPADAAEGIEFAVQYDARAAPPLDRMAVINAFATRIEVNKPHSVNLGAPQKTVLVNVLKSTLGVAVVEQFKELCRFNIRSVAMSDEEREVQRQQQGTAPAAPGAAEAKAKAAARKAAQEQGQQDGQQQQERQQQEEGQQQEQQAEGAVNEDAT</sequence>
<name>A0AAD5DT04_9CHLO</name>
<evidence type="ECO:0000313" key="5">
    <source>
        <dbReference type="Proteomes" id="UP001205105"/>
    </source>
</evidence>
<dbReference type="PANTHER" id="PTHR13452:SF10">
    <property type="entry name" value="THUMP DOMAIN-CONTAINING PROTEIN 1"/>
    <property type="match status" value="1"/>
</dbReference>
<evidence type="ECO:0000313" key="4">
    <source>
        <dbReference type="EMBL" id="KAI7843797.1"/>
    </source>
</evidence>
<keyword evidence="1" id="KW-0694">RNA-binding</keyword>
<dbReference type="Pfam" id="PF02926">
    <property type="entry name" value="THUMP"/>
    <property type="match status" value="1"/>
</dbReference>
<dbReference type="AlphaFoldDB" id="A0AAD5DT04"/>
<feature type="compositionally biased region" description="Basic and acidic residues" evidence="2">
    <location>
        <begin position="1"/>
        <end position="17"/>
    </location>
</feature>
<feature type="region of interest" description="Disordered" evidence="2">
    <location>
        <begin position="56"/>
        <end position="76"/>
    </location>
</feature>
<protein>
    <recommendedName>
        <fullName evidence="3">THUMP domain-containing protein</fullName>
    </recommendedName>
</protein>
<dbReference type="InterPro" id="IPR040183">
    <property type="entry name" value="THUMPD1-like"/>
</dbReference>
<reference evidence="4" key="1">
    <citation type="submission" date="2020-11" db="EMBL/GenBank/DDBJ databases">
        <title>Chlorella ohadii genome sequencing and assembly.</title>
        <authorList>
            <person name="Murik O."/>
            <person name="Treves H."/>
            <person name="Kedem I."/>
            <person name="Shotland Y."/>
            <person name="Kaplan A."/>
        </authorList>
    </citation>
    <scope>NUCLEOTIDE SEQUENCE</scope>
    <source>
        <strain evidence="4">1</strain>
    </source>
</reference>
<comment type="caution">
    <text evidence="4">The sequence shown here is derived from an EMBL/GenBank/DDBJ whole genome shotgun (WGS) entry which is preliminary data.</text>
</comment>
<accession>A0AAD5DT04</accession>
<feature type="compositionally biased region" description="Low complexity" evidence="2">
    <location>
        <begin position="262"/>
        <end position="276"/>
    </location>
</feature>
<feature type="region of interest" description="Disordered" evidence="2">
    <location>
        <begin position="254"/>
        <end position="323"/>
    </location>
</feature>
<dbReference type="InterPro" id="IPR004114">
    <property type="entry name" value="THUMP_dom"/>
</dbReference>
<dbReference type="GO" id="GO:0006400">
    <property type="term" value="P:tRNA modification"/>
    <property type="evidence" value="ECO:0007669"/>
    <property type="project" value="InterPro"/>
</dbReference>
<dbReference type="SMART" id="SM00981">
    <property type="entry name" value="THUMP"/>
    <property type="match status" value="1"/>
</dbReference>
<feature type="domain" description="THUMP" evidence="3">
    <location>
        <begin position="130"/>
        <end position="238"/>
    </location>
</feature>
<dbReference type="PANTHER" id="PTHR13452">
    <property type="entry name" value="THUMP DOMAIN CONTAINING PROTEIN 1-RELATED"/>
    <property type="match status" value="1"/>
</dbReference>
<dbReference type="SUPFAM" id="SSF143437">
    <property type="entry name" value="THUMP domain-like"/>
    <property type="match status" value="1"/>
</dbReference>
<dbReference type="Gene3D" id="3.30.2300.10">
    <property type="entry name" value="THUMP superfamily"/>
    <property type="match status" value="1"/>
</dbReference>